<feature type="compositionally biased region" description="Low complexity" evidence="1">
    <location>
        <begin position="1"/>
        <end position="17"/>
    </location>
</feature>
<dbReference type="Proteomes" id="UP000602198">
    <property type="component" value="Unassembled WGS sequence"/>
</dbReference>
<feature type="region of interest" description="Disordered" evidence="1">
    <location>
        <begin position="1"/>
        <end position="46"/>
    </location>
</feature>
<dbReference type="RefSeq" id="WP_201952160.1">
    <property type="nucleotide sequence ID" value="NZ_JAERRJ010000010.1"/>
</dbReference>
<protein>
    <submittedName>
        <fullName evidence="2">Uncharacterized protein</fullName>
    </submittedName>
</protein>
<keyword evidence="3" id="KW-1185">Reference proteome</keyword>
<sequence length="85" mass="8985">MTGPKSFSAPSPESSAPPHNPLRRNRTHHTLFPPPAKPAAPQQIAESNAKARVAALNGRVIPTTSIVAQTLESDWLVEIEAIAAA</sequence>
<reference evidence="2 3" key="1">
    <citation type="submission" date="2021-01" db="EMBL/GenBank/DDBJ databases">
        <title>WGS of actinomycetes isolated from Thailand.</title>
        <authorList>
            <person name="Thawai C."/>
        </authorList>
    </citation>
    <scope>NUCLEOTIDE SEQUENCE [LARGE SCALE GENOMIC DNA]</scope>
    <source>
        <strain evidence="2 3">LPG 2</strain>
    </source>
</reference>
<gene>
    <name evidence="2" type="ORF">JK358_26440</name>
</gene>
<evidence type="ECO:0000256" key="1">
    <source>
        <dbReference type="SAM" id="MobiDB-lite"/>
    </source>
</evidence>
<comment type="caution">
    <text evidence="2">The sequence shown here is derived from an EMBL/GenBank/DDBJ whole genome shotgun (WGS) entry which is preliminary data.</text>
</comment>
<evidence type="ECO:0000313" key="3">
    <source>
        <dbReference type="Proteomes" id="UP000602198"/>
    </source>
</evidence>
<organism evidence="2 3">
    <name type="scientific">Nocardia acididurans</name>
    <dbReference type="NCBI Taxonomy" id="2802282"/>
    <lineage>
        <taxon>Bacteria</taxon>
        <taxon>Bacillati</taxon>
        <taxon>Actinomycetota</taxon>
        <taxon>Actinomycetes</taxon>
        <taxon>Mycobacteriales</taxon>
        <taxon>Nocardiaceae</taxon>
        <taxon>Nocardia</taxon>
    </lineage>
</organism>
<name>A0ABS1MFH3_9NOCA</name>
<accession>A0ABS1MFH3</accession>
<proteinExistence type="predicted"/>
<evidence type="ECO:0000313" key="2">
    <source>
        <dbReference type="EMBL" id="MBL1077948.1"/>
    </source>
</evidence>
<dbReference type="EMBL" id="JAERRJ010000010">
    <property type="protein sequence ID" value="MBL1077948.1"/>
    <property type="molecule type" value="Genomic_DNA"/>
</dbReference>